<dbReference type="EMBL" id="JWZX01002974">
    <property type="protein sequence ID" value="KOO25435.1"/>
    <property type="molecule type" value="Genomic_DNA"/>
</dbReference>
<reference evidence="2" key="1">
    <citation type="journal article" date="2015" name="PLoS Genet.">
        <title>Genome Sequence and Transcriptome Analyses of Chrysochromulina tobin: Metabolic Tools for Enhanced Algal Fitness in the Prominent Order Prymnesiales (Haptophyceae).</title>
        <authorList>
            <person name="Hovde B.T."/>
            <person name="Deodato C.R."/>
            <person name="Hunsperger H.M."/>
            <person name="Ryken S.A."/>
            <person name="Yost W."/>
            <person name="Jha R.K."/>
            <person name="Patterson J."/>
            <person name="Monnat R.J. Jr."/>
            <person name="Barlow S.B."/>
            <person name="Starkenburg S.R."/>
            <person name="Cattolico R.A."/>
        </authorList>
    </citation>
    <scope>NUCLEOTIDE SEQUENCE</scope>
    <source>
        <strain evidence="2">CCMP291</strain>
    </source>
</reference>
<proteinExistence type="predicted"/>
<evidence type="ECO:0000313" key="1">
    <source>
        <dbReference type="EMBL" id="KOO25435.1"/>
    </source>
</evidence>
<keyword evidence="2" id="KW-1185">Reference proteome</keyword>
<name>A0A0M0JG56_9EUKA</name>
<sequence length="156" mass="17494">MLAIAREIAPTMETRHLDFETATEQQIDETLRALGSPFAAVTYVQMLHELNVEGKRSALALARRHLQPGAPVVVLDRFTFDAQSVFSSDYSGLWDALSAGQSDMMSWDTYHAKYIGKKLDDAVSEAEQVQLLREAGFARVEVLYRAFNRSLIVARD</sequence>
<comment type="caution">
    <text evidence="1">The sequence shown here is derived from an EMBL/GenBank/DDBJ whole genome shotgun (WGS) entry which is preliminary data.</text>
</comment>
<accession>A0A0M0JG56</accession>
<dbReference type="AlphaFoldDB" id="A0A0M0JG56"/>
<protein>
    <submittedName>
        <fullName evidence="1">Uncharacterized protein</fullName>
    </submittedName>
</protein>
<evidence type="ECO:0000313" key="2">
    <source>
        <dbReference type="Proteomes" id="UP000037460"/>
    </source>
</evidence>
<dbReference type="Proteomes" id="UP000037460">
    <property type="component" value="Unassembled WGS sequence"/>
</dbReference>
<dbReference type="SUPFAM" id="SSF53335">
    <property type="entry name" value="S-adenosyl-L-methionine-dependent methyltransferases"/>
    <property type="match status" value="1"/>
</dbReference>
<dbReference type="Gene3D" id="3.40.50.150">
    <property type="entry name" value="Vaccinia Virus protein VP39"/>
    <property type="match status" value="1"/>
</dbReference>
<organism evidence="1 2">
    <name type="scientific">Chrysochromulina tobinii</name>
    <dbReference type="NCBI Taxonomy" id="1460289"/>
    <lineage>
        <taxon>Eukaryota</taxon>
        <taxon>Haptista</taxon>
        <taxon>Haptophyta</taxon>
        <taxon>Prymnesiophyceae</taxon>
        <taxon>Prymnesiales</taxon>
        <taxon>Chrysochromulinaceae</taxon>
        <taxon>Chrysochromulina</taxon>
    </lineage>
</organism>
<dbReference type="InterPro" id="IPR029063">
    <property type="entry name" value="SAM-dependent_MTases_sf"/>
</dbReference>
<gene>
    <name evidence="1" type="ORF">Ctob_002434</name>
</gene>